<feature type="compositionally biased region" description="Polar residues" evidence="1">
    <location>
        <begin position="39"/>
        <end position="54"/>
    </location>
</feature>
<protein>
    <recommendedName>
        <fullName evidence="4">Casein kinase substrate phosphoprotein PP28 domain-containing protein</fullName>
    </recommendedName>
</protein>
<dbReference type="GeneID" id="28902182"/>
<organism evidence="2 3">
    <name type="scientific">Xylona heveae (strain CBS 132557 / TC161)</name>
    <dbReference type="NCBI Taxonomy" id="1328760"/>
    <lineage>
        <taxon>Eukaryota</taxon>
        <taxon>Fungi</taxon>
        <taxon>Dikarya</taxon>
        <taxon>Ascomycota</taxon>
        <taxon>Pezizomycotina</taxon>
        <taxon>Xylonomycetes</taxon>
        <taxon>Xylonales</taxon>
        <taxon>Xylonaceae</taxon>
        <taxon>Xylona</taxon>
    </lineage>
</organism>
<evidence type="ECO:0000313" key="2">
    <source>
        <dbReference type="EMBL" id="KZF26320.1"/>
    </source>
</evidence>
<feature type="region of interest" description="Disordered" evidence="1">
    <location>
        <begin position="35"/>
        <end position="54"/>
    </location>
</feature>
<gene>
    <name evidence="2" type="ORF">L228DRAFT_9931</name>
</gene>
<reference evidence="2 3" key="1">
    <citation type="journal article" date="2016" name="Fungal Biol.">
        <title>The genome of Xylona heveae provides a window into fungal endophytism.</title>
        <authorList>
            <person name="Gazis R."/>
            <person name="Kuo A."/>
            <person name="Riley R."/>
            <person name="LaButti K."/>
            <person name="Lipzen A."/>
            <person name="Lin J."/>
            <person name="Amirebrahimi M."/>
            <person name="Hesse C.N."/>
            <person name="Spatafora J.W."/>
            <person name="Henrissat B."/>
            <person name="Hainaut M."/>
            <person name="Grigoriev I.V."/>
            <person name="Hibbett D.S."/>
        </authorList>
    </citation>
    <scope>NUCLEOTIDE SEQUENCE [LARGE SCALE GENOMIC DNA]</scope>
    <source>
        <strain evidence="2 3">TC161</strain>
    </source>
</reference>
<evidence type="ECO:0008006" key="4">
    <source>
        <dbReference type="Google" id="ProtNLM"/>
    </source>
</evidence>
<sequence>MAPKCAHDEEVVDSWEDDVLPEEDAMNADVTSEVRPNMVSRQKPTENRSNSDWQNVVVDNPYSATFDGRHLQTPNLQQESRRPEKQTAVAGRMIAGALGVRAPKKTDEQRAYERAVKEREIKRRNLERQAQVRATEEAEKAKAAIWED</sequence>
<dbReference type="InParanoid" id="A0A165JJM3"/>
<proteinExistence type="predicted"/>
<dbReference type="EMBL" id="KV407454">
    <property type="protein sequence ID" value="KZF26320.1"/>
    <property type="molecule type" value="Genomic_DNA"/>
</dbReference>
<dbReference type="Proteomes" id="UP000076632">
    <property type="component" value="Unassembled WGS sequence"/>
</dbReference>
<evidence type="ECO:0000256" key="1">
    <source>
        <dbReference type="SAM" id="MobiDB-lite"/>
    </source>
</evidence>
<name>A0A165JJM3_XYLHT</name>
<dbReference type="OrthoDB" id="5418203at2759"/>
<evidence type="ECO:0000313" key="3">
    <source>
        <dbReference type="Proteomes" id="UP000076632"/>
    </source>
</evidence>
<keyword evidence="3" id="KW-1185">Reference proteome</keyword>
<dbReference type="AlphaFoldDB" id="A0A165JJM3"/>
<accession>A0A165JJM3</accession>
<dbReference type="RefSeq" id="XP_018191875.1">
    <property type="nucleotide sequence ID" value="XM_018337045.1"/>
</dbReference>